<dbReference type="AlphaFoldDB" id="A0AAD7Q104"/>
<dbReference type="PROSITE" id="PS50894">
    <property type="entry name" value="HPT"/>
    <property type="match status" value="1"/>
</dbReference>
<dbReference type="GO" id="GO:0005829">
    <property type="term" value="C:cytosol"/>
    <property type="evidence" value="ECO:0007669"/>
    <property type="project" value="UniProtKB-SubCell"/>
</dbReference>
<dbReference type="InterPro" id="IPR036641">
    <property type="entry name" value="HPT_dom_sf"/>
</dbReference>
<proteinExistence type="predicted"/>
<evidence type="ECO:0000256" key="2">
    <source>
        <dbReference type="ARBA" id="ARBA00022864"/>
    </source>
</evidence>
<keyword evidence="5" id="KW-0539">Nucleus</keyword>
<dbReference type="PANTHER" id="PTHR28242:SF13">
    <property type="entry name" value="HISTIDINE-CONTAINING PHOSPHOTRANSFER PROTEIN 5"/>
    <property type="match status" value="1"/>
</dbReference>
<dbReference type="GO" id="GO:0009927">
    <property type="term" value="F:histidine phosphotransfer kinase activity"/>
    <property type="evidence" value="ECO:0007669"/>
    <property type="project" value="UniProtKB-UniRule"/>
</dbReference>
<dbReference type="SUPFAM" id="SSF47226">
    <property type="entry name" value="Histidine-containing phosphotransfer domain, HPT domain"/>
    <property type="match status" value="1"/>
</dbReference>
<comment type="subcellular location">
    <subcellularLocation>
        <location evidence="7">Cytoplasm</location>
        <location evidence="7">Cytosol</location>
    </subcellularLocation>
    <subcellularLocation>
        <location evidence="7">Nucleus</location>
    </subcellularLocation>
</comment>
<dbReference type="EMBL" id="JARAOO010000004">
    <property type="protein sequence ID" value="KAJ7972855.1"/>
    <property type="molecule type" value="Genomic_DNA"/>
</dbReference>
<evidence type="ECO:0000256" key="3">
    <source>
        <dbReference type="ARBA" id="ARBA00022990"/>
    </source>
</evidence>
<feature type="modified residue" description="Phosphohistidine" evidence="6">
    <location>
        <position position="79"/>
    </location>
</feature>
<dbReference type="InterPro" id="IPR008207">
    <property type="entry name" value="Sig_transdc_His_kin_Hpt_dom"/>
</dbReference>
<dbReference type="GO" id="GO:0005634">
    <property type="term" value="C:nucleus"/>
    <property type="evidence" value="ECO:0007669"/>
    <property type="project" value="UniProtKB-SubCell"/>
</dbReference>
<keyword evidence="4 7" id="KW-0902">Two-component regulatory system</keyword>
<protein>
    <recommendedName>
        <fullName evidence="7">Histidine-containing phosphotransfer protein</fullName>
    </recommendedName>
</protein>
<comment type="function">
    <text evidence="7">Functions as a two-component phosphorelay mediators between cytokinin sensor histidine kinases and response regulators (B-type ARRs). Plays an important role in propagating cytokinin signal transduction.</text>
</comment>
<comment type="domain">
    <text evidence="7">Histidine-containing phosphotransfer domain (HPt) contains an active histidine that mediates the phosphotransfer.</text>
</comment>
<evidence type="ECO:0000259" key="8">
    <source>
        <dbReference type="PROSITE" id="PS50894"/>
    </source>
</evidence>
<keyword evidence="6" id="KW-0597">Phosphoprotein</keyword>
<dbReference type="FunFam" id="1.20.120.160:FF:000001">
    <property type="entry name" value="Histidine-containing phosphotransfer protein 1"/>
    <property type="match status" value="1"/>
</dbReference>
<dbReference type="KEGG" id="qsa:O6P43_010681"/>
<gene>
    <name evidence="9" type="ORF">O6P43_010681</name>
</gene>
<accession>A0AAD7Q104</accession>
<sequence>MDLIQLQRTLIEHQANLFREGYLDDQFTQLQKLQDESSPDFVLEVVTMYFDDSENLLGNMARALEQPIVDFKQVDSYVHQYRGSSASVGAARVKNVCANFRNFCESQNHEGCLKSLQNLRNEFSLLRTNLQYLFGLQREVQAAGGSIPTMD</sequence>
<dbReference type="GO" id="GO:0009736">
    <property type="term" value="P:cytokinin-activated signaling pathway"/>
    <property type="evidence" value="ECO:0007669"/>
    <property type="project" value="UniProtKB-KW"/>
</dbReference>
<keyword evidence="3" id="KW-0007">Acetylation</keyword>
<dbReference type="GO" id="GO:0000160">
    <property type="term" value="P:phosphorelay signal transduction system"/>
    <property type="evidence" value="ECO:0007669"/>
    <property type="project" value="UniProtKB-UniRule"/>
</dbReference>
<reference evidence="9" key="1">
    <citation type="journal article" date="2023" name="Science">
        <title>Elucidation of the pathway for biosynthesis of saponin adjuvants from the soapbark tree.</title>
        <authorList>
            <person name="Reed J."/>
            <person name="Orme A."/>
            <person name="El-Demerdash A."/>
            <person name="Owen C."/>
            <person name="Martin L.B.B."/>
            <person name="Misra R.C."/>
            <person name="Kikuchi S."/>
            <person name="Rejzek M."/>
            <person name="Martin A.C."/>
            <person name="Harkess A."/>
            <person name="Leebens-Mack J."/>
            <person name="Louveau T."/>
            <person name="Stephenson M.J."/>
            <person name="Osbourn A."/>
        </authorList>
    </citation>
    <scope>NUCLEOTIDE SEQUENCE</scope>
    <source>
        <strain evidence="9">S10</strain>
    </source>
</reference>
<evidence type="ECO:0000313" key="9">
    <source>
        <dbReference type="EMBL" id="KAJ7972855.1"/>
    </source>
</evidence>
<dbReference type="GO" id="GO:0043424">
    <property type="term" value="F:protein histidine kinase binding"/>
    <property type="evidence" value="ECO:0007669"/>
    <property type="project" value="UniProtKB-UniRule"/>
</dbReference>
<name>A0AAD7Q104_QUISA</name>
<dbReference type="Proteomes" id="UP001163823">
    <property type="component" value="Chromosome 4"/>
</dbReference>
<dbReference type="Gene3D" id="1.20.120.160">
    <property type="entry name" value="HPT domain"/>
    <property type="match status" value="1"/>
</dbReference>
<dbReference type="InterPro" id="IPR045871">
    <property type="entry name" value="AHP1-5/YPD1"/>
</dbReference>
<keyword evidence="1" id="KW-0963">Cytoplasm</keyword>
<feature type="domain" description="HPt" evidence="8">
    <location>
        <begin position="38"/>
        <end position="143"/>
    </location>
</feature>
<comment type="caution">
    <text evidence="9">The sequence shown here is derived from an EMBL/GenBank/DDBJ whole genome shotgun (WGS) entry which is preliminary data.</text>
</comment>
<organism evidence="9 10">
    <name type="scientific">Quillaja saponaria</name>
    <name type="common">Soap bark tree</name>
    <dbReference type="NCBI Taxonomy" id="32244"/>
    <lineage>
        <taxon>Eukaryota</taxon>
        <taxon>Viridiplantae</taxon>
        <taxon>Streptophyta</taxon>
        <taxon>Embryophyta</taxon>
        <taxon>Tracheophyta</taxon>
        <taxon>Spermatophyta</taxon>
        <taxon>Magnoliopsida</taxon>
        <taxon>eudicotyledons</taxon>
        <taxon>Gunneridae</taxon>
        <taxon>Pentapetalae</taxon>
        <taxon>rosids</taxon>
        <taxon>fabids</taxon>
        <taxon>Fabales</taxon>
        <taxon>Quillajaceae</taxon>
        <taxon>Quillaja</taxon>
    </lineage>
</organism>
<evidence type="ECO:0000256" key="5">
    <source>
        <dbReference type="ARBA" id="ARBA00023242"/>
    </source>
</evidence>
<evidence type="ECO:0000256" key="4">
    <source>
        <dbReference type="ARBA" id="ARBA00023012"/>
    </source>
</evidence>
<evidence type="ECO:0000256" key="1">
    <source>
        <dbReference type="ARBA" id="ARBA00022490"/>
    </source>
</evidence>
<evidence type="ECO:0000256" key="6">
    <source>
        <dbReference type="PROSITE-ProRule" id="PRU00110"/>
    </source>
</evidence>
<evidence type="ECO:0000256" key="7">
    <source>
        <dbReference type="RuleBase" id="RU369004"/>
    </source>
</evidence>
<dbReference type="PANTHER" id="PTHR28242">
    <property type="entry name" value="PHOSPHORELAY INTERMEDIATE PROTEIN YPD1"/>
    <property type="match status" value="1"/>
</dbReference>
<dbReference type="Pfam" id="PF01627">
    <property type="entry name" value="Hpt"/>
    <property type="match status" value="1"/>
</dbReference>
<keyword evidence="2 7" id="KW-0932">Cytokinin signaling pathway</keyword>
<keyword evidence="10" id="KW-1185">Reference proteome</keyword>
<evidence type="ECO:0000313" key="10">
    <source>
        <dbReference type="Proteomes" id="UP001163823"/>
    </source>
</evidence>